<organism evidence="1 2">
    <name type="scientific">Ectothiorhodospira haloalkaliphila</name>
    <dbReference type="NCBI Taxonomy" id="421628"/>
    <lineage>
        <taxon>Bacteria</taxon>
        <taxon>Pseudomonadati</taxon>
        <taxon>Pseudomonadota</taxon>
        <taxon>Gammaproteobacteria</taxon>
        <taxon>Chromatiales</taxon>
        <taxon>Ectothiorhodospiraceae</taxon>
        <taxon>Ectothiorhodospira</taxon>
    </lineage>
</organism>
<keyword evidence="2" id="KW-1185">Reference proteome</keyword>
<dbReference type="Proteomes" id="UP000019442">
    <property type="component" value="Chromosome"/>
</dbReference>
<reference evidence="1 2" key="1">
    <citation type="journal article" date="2014" name="J Genomics">
        <title>Draft Genome Sequence of the Extremely Halophilic Phototrophic Purple Sulfur Bacterium Halorhodospira halochloris.</title>
        <authorList>
            <person name="Singh K.S."/>
            <person name="Kirksey J."/>
            <person name="Hoff W.D."/>
            <person name="Deole R."/>
        </authorList>
    </citation>
    <scope>NUCLEOTIDE SEQUENCE [LARGE SCALE GENOMIC DNA]</scope>
    <source>
        <strain evidence="1 2">A</strain>
    </source>
</reference>
<dbReference type="EMBL" id="CP007268">
    <property type="protein sequence ID" value="AHK79782.1"/>
    <property type="molecule type" value="Genomic_DNA"/>
</dbReference>
<gene>
    <name evidence="1" type="ORF">M911_12165</name>
</gene>
<dbReference type="AlphaFoldDB" id="W8KRZ8"/>
<evidence type="ECO:0008006" key="3">
    <source>
        <dbReference type="Google" id="ProtNLM"/>
    </source>
</evidence>
<dbReference type="Gene3D" id="3.40.50.150">
    <property type="entry name" value="Vaccinia Virus protein VP39"/>
    <property type="match status" value="1"/>
</dbReference>
<dbReference type="HOGENOM" id="CLU_080929_0_0_6"/>
<dbReference type="SUPFAM" id="SSF53335">
    <property type="entry name" value="S-adenosyl-L-methionine-dependent methyltransferases"/>
    <property type="match status" value="1"/>
</dbReference>
<name>W8KRZ8_9GAMM</name>
<evidence type="ECO:0000313" key="1">
    <source>
        <dbReference type="EMBL" id="AHK79782.1"/>
    </source>
</evidence>
<dbReference type="KEGG" id="hhc:M911_12165"/>
<dbReference type="RefSeq" id="WP_025282272.1">
    <property type="nucleotide sequence ID" value="NZ_CP007268.1"/>
</dbReference>
<proteinExistence type="predicted"/>
<protein>
    <recommendedName>
        <fullName evidence="3">Class I SAM-dependent methyltransferase</fullName>
    </recommendedName>
</protein>
<dbReference type="Pfam" id="PF13578">
    <property type="entry name" value="Methyltransf_24"/>
    <property type="match status" value="1"/>
</dbReference>
<dbReference type="OrthoDB" id="823440at2"/>
<evidence type="ECO:0000313" key="2">
    <source>
        <dbReference type="Proteomes" id="UP000019442"/>
    </source>
</evidence>
<reference evidence="2" key="2">
    <citation type="submission" date="2014-02" db="EMBL/GenBank/DDBJ databases">
        <title>Draft Genome Sequence of extremely halophilic bacteria Halorhodospira halochloris.</title>
        <authorList>
            <person name="Singh K.S."/>
        </authorList>
    </citation>
    <scope>NUCLEOTIDE SEQUENCE [LARGE SCALE GENOMIC DNA]</scope>
    <source>
        <strain evidence="2">A</strain>
    </source>
</reference>
<accession>W8KRZ8</accession>
<dbReference type="InterPro" id="IPR029063">
    <property type="entry name" value="SAM-dependent_MTases_sf"/>
</dbReference>
<sequence length="254" mass="28115">MALILLIMLALVLGIAVGQVLLLHKVTRIHLATFQLMSAGHEVKGLFHQLQAYNDLNSLIRPQSPLPLLRGWASSPDFLLHLTQDALRSKPSIILECSSGASTTVLARCCQLNGAGHVFSLEHDARYAEETREQLEDQGLESWATVIHSPLVENVVAGQPWYDLSDLATSVELSSADMLVVDGPPATTAQEARYPALPELDKYLKQGGRVYLDDASRKDELRIIERWLEEYPGYTKNVLRAEKGAVKLVKQLDP</sequence>